<dbReference type="Proteomes" id="UP000287865">
    <property type="component" value="Unassembled WGS sequence"/>
</dbReference>
<comment type="caution">
    <text evidence="2">The sequence shown here is derived from an EMBL/GenBank/DDBJ whole genome shotgun (WGS) entry which is preliminary data.</text>
</comment>
<proteinExistence type="predicted"/>
<dbReference type="AlphaFoldDB" id="A0A327X3V2"/>
<dbReference type="Gene3D" id="3.40.50.1240">
    <property type="entry name" value="Phosphoglycerate mutase-like"/>
    <property type="match status" value="1"/>
</dbReference>
<dbReference type="SUPFAM" id="SSF53254">
    <property type="entry name" value="Phosphoglycerate mutase-like"/>
    <property type="match status" value="1"/>
</dbReference>
<dbReference type="Proteomes" id="UP000249203">
    <property type="component" value="Unassembled WGS sequence"/>
</dbReference>
<organism evidence="2 4">
    <name type="scientific">Aliidiomarina maris</name>
    <dbReference type="NCBI Taxonomy" id="531312"/>
    <lineage>
        <taxon>Bacteria</taxon>
        <taxon>Pseudomonadati</taxon>
        <taxon>Pseudomonadota</taxon>
        <taxon>Gammaproteobacteria</taxon>
        <taxon>Alteromonadales</taxon>
        <taxon>Idiomarinaceae</taxon>
        <taxon>Aliidiomarina</taxon>
    </lineage>
</organism>
<feature type="signal peptide" evidence="1">
    <location>
        <begin position="1"/>
        <end position="21"/>
    </location>
</feature>
<dbReference type="InterPro" id="IPR029033">
    <property type="entry name" value="His_PPase_superfam"/>
</dbReference>
<keyword evidence="5" id="KW-1185">Reference proteome</keyword>
<evidence type="ECO:0000313" key="3">
    <source>
        <dbReference type="EMBL" id="RUO28390.1"/>
    </source>
</evidence>
<feature type="chain" id="PRO_5016433753" evidence="1">
    <location>
        <begin position="22"/>
        <end position="233"/>
    </location>
</feature>
<accession>A0A327X3V2</accession>
<gene>
    <name evidence="2" type="ORF">B0I24_101178</name>
    <name evidence="3" type="ORF">CWE07_00865</name>
</gene>
<dbReference type="OrthoDB" id="3296006at2"/>
<dbReference type="RefSeq" id="WP_111568045.1">
    <property type="nucleotide sequence ID" value="NZ_PIPK01000001.1"/>
</dbReference>
<evidence type="ECO:0000313" key="2">
    <source>
        <dbReference type="EMBL" id="RAK01555.1"/>
    </source>
</evidence>
<evidence type="ECO:0000313" key="5">
    <source>
        <dbReference type="Proteomes" id="UP000287865"/>
    </source>
</evidence>
<sequence length="233" mass="25516">MQVKQFVSALVLLGFAHLALAQEHQEDQGQVEPSESSRVDVEAQVRAEEVPSVAVPTVIVPRAMQAETVVVAPEPDGITGTREFVVYVVRHAEREEDHVDPGLTADGYRRADGLAQMLSNANIERIYSTQYRRSVGTVLPLARVNATAVEFYSAGEPQSMLDKVIERGQNTVIVGHSNTVAGIVQALGGEADELSEERYGDVFQLFIHADADSNTVNQVHLMAPLIMQERRGR</sequence>
<reference evidence="2 4" key="2">
    <citation type="submission" date="2018-06" db="EMBL/GenBank/DDBJ databases">
        <title>Genomic Encyclopedia of Type Strains, Phase III (KMG-III): the genomes of soil and plant-associated and newly described type strains.</title>
        <authorList>
            <person name="Whitman W."/>
        </authorList>
    </citation>
    <scope>NUCLEOTIDE SEQUENCE [LARGE SCALE GENOMIC DNA]</scope>
    <source>
        <strain evidence="2 4">CGMCC 1.15366</strain>
    </source>
</reference>
<protein>
    <submittedName>
        <fullName evidence="2">Histidine phosphatase superfamily protein (Branch 1)</fullName>
    </submittedName>
</protein>
<dbReference type="Pfam" id="PF00300">
    <property type="entry name" value="His_Phos_1"/>
    <property type="match status" value="1"/>
</dbReference>
<evidence type="ECO:0000256" key="1">
    <source>
        <dbReference type="SAM" id="SignalP"/>
    </source>
</evidence>
<dbReference type="EMBL" id="PIPK01000001">
    <property type="protein sequence ID" value="RUO28390.1"/>
    <property type="molecule type" value="Genomic_DNA"/>
</dbReference>
<dbReference type="EMBL" id="QLMD01000001">
    <property type="protein sequence ID" value="RAK01555.1"/>
    <property type="molecule type" value="Genomic_DNA"/>
</dbReference>
<name>A0A327X3V2_9GAMM</name>
<keyword evidence="1" id="KW-0732">Signal</keyword>
<reference evidence="3 5" key="1">
    <citation type="journal article" date="2018" name="Front. Microbiol.">
        <title>Genome-Based Analysis Reveals the Taxonomy and Diversity of the Family Idiomarinaceae.</title>
        <authorList>
            <person name="Liu Y."/>
            <person name="Lai Q."/>
            <person name="Shao Z."/>
        </authorList>
    </citation>
    <scope>NUCLEOTIDE SEQUENCE [LARGE SCALE GENOMIC DNA]</scope>
    <source>
        <strain evidence="3 5">CF12-14</strain>
    </source>
</reference>
<evidence type="ECO:0000313" key="4">
    <source>
        <dbReference type="Proteomes" id="UP000249203"/>
    </source>
</evidence>
<dbReference type="CDD" id="cd07040">
    <property type="entry name" value="HP"/>
    <property type="match status" value="1"/>
</dbReference>
<dbReference type="InterPro" id="IPR013078">
    <property type="entry name" value="His_Pase_superF_clade-1"/>
</dbReference>